<evidence type="ECO:0000256" key="1">
    <source>
        <dbReference type="SAM" id="Coils"/>
    </source>
</evidence>
<dbReference type="Gene3D" id="1.10.287.1490">
    <property type="match status" value="1"/>
</dbReference>
<feature type="coiled-coil region" evidence="1">
    <location>
        <begin position="51"/>
        <end position="130"/>
    </location>
</feature>
<protein>
    <submittedName>
        <fullName evidence="3">Uncharacterized protein</fullName>
    </submittedName>
</protein>
<name>A0ABD2IGL4_HETSC</name>
<accession>A0ABD2IGL4</accession>
<keyword evidence="4" id="KW-1185">Reference proteome</keyword>
<evidence type="ECO:0000313" key="4">
    <source>
        <dbReference type="Proteomes" id="UP001620645"/>
    </source>
</evidence>
<dbReference type="Proteomes" id="UP001620645">
    <property type="component" value="Unassembled WGS sequence"/>
</dbReference>
<reference evidence="3 4" key="1">
    <citation type="submission" date="2024-10" db="EMBL/GenBank/DDBJ databases">
        <authorList>
            <person name="Kim D."/>
        </authorList>
    </citation>
    <scope>NUCLEOTIDE SEQUENCE [LARGE SCALE GENOMIC DNA]</scope>
    <source>
        <strain evidence="3">Taebaek</strain>
    </source>
</reference>
<sequence length="828" mass="95009">MQEAVHQLKKATNALSEKCTNCAPEKKAYRSNFFLVKKYCEDTTSLIKSEVKSWQTVLEEKEEQLAKKDEEMRRSERLRTAAVQSPAPPSNELGKLRARVGQLEAENATLTDHNNKLVELEQELKENYRLLVDEHKNCPAEIQSCKCALDGPTGGNTPKWSLDSAGAKVLREIVHQLELDRPQLGLGLEEKIGVIRMVFERVGYDFPESRAAEIIGRANREVHERKEREFNREVCALRAEIVQLKQRNCKQCPQLERQIDDLKKKCEQLAHCSQCEQYKKERDKKTEALLDKIKESFDTKKQKKQMENELNEQRQKCAELGKQKDLLTCEVCSLREELERKKKANAHFDDDLKEFKRRRLAMDDELKQFKRREKDIGAELEQCKEQNQQLVAAAEEREGRIMELEKELLKEESQRGAALLMLKNRTQERDDLREDIANFTAEKAKLERGVAKLEEDIGKLKRDRTKTDEDIIRLKRERTKADEEIGKLKNEQTKWEEEHARLKDQLDKLGAEKADLETALADQQQQIEQLKEDKNQWTHDLTQYFDADSQQNEASMADERGKMEAEELDEQNQYLYDQQQKIEAIEAEMDSLKEMNRQLTRKLKEQRKMNMSNPRLLQYENDAKQRINDVVEKKRALDQALLLVNQTGRRLEQQFEQQQQKGKEPQQRPLIVSAVGTQTTGGSGNTTTPLTKALYDDVPKMMAPQHQTPRSSYPPRLSTTPTTSATLFPELATDNESLPAAADSAKNFCTQCPALERQLDREKKSSKRLADQLHEADQYTKHLAGAIAFLLADPAYGAEAARMGPGPGTSGGDGGGSNSGGFKRQRTE</sequence>
<dbReference type="AlphaFoldDB" id="A0ABD2IGL4"/>
<dbReference type="PANTHER" id="PTHR45615">
    <property type="entry name" value="MYOSIN HEAVY CHAIN, NON-MUSCLE"/>
    <property type="match status" value="1"/>
</dbReference>
<feature type="coiled-coil region" evidence="1">
    <location>
        <begin position="245"/>
        <end position="272"/>
    </location>
</feature>
<dbReference type="EMBL" id="JBICCN010000353">
    <property type="protein sequence ID" value="KAL3075323.1"/>
    <property type="molecule type" value="Genomic_DNA"/>
</dbReference>
<evidence type="ECO:0000256" key="2">
    <source>
        <dbReference type="SAM" id="MobiDB-lite"/>
    </source>
</evidence>
<proteinExistence type="predicted"/>
<evidence type="ECO:0000313" key="3">
    <source>
        <dbReference type="EMBL" id="KAL3075323.1"/>
    </source>
</evidence>
<comment type="caution">
    <text evidence="3">The sequence shown here is derived from an EMBL/GenBank/DDBJ whole genome shotgun (WGS) entry which is preliminary data.</text>
</comment>
<keyword evidence="1" id="KW-0175">Coiled coil</keyword>
<feature type="coiled-coil region" evidence="1">
    <location>
        <begin position="296"/>
        <end position="540"/>
    </location>
</feature>
<dbReference type="PANTHER" id="PTHR45615:SF40">
    <property type="entry name" value="MYOSIN HEAVY CHAIN, NON-MUSCLE"/>
    <property type="match status" value="1"/>
</dbReference>
<gene>
    <name evidence="3" type="ORF">niasHS_014489</name>
</gene>
<feature type="compositionally biased region" description="Gly residues" evidence="2">
    <location>
        <begin position="805"/>
        <end position="819"/>
    </location>
</feature>
<feature type="region of interest" description="Disordered" evidence="2">
    <location>
        <begin position="799"/>
        <end position="828"/>
    </location>
</feature>
<feature type="coiled-coil region" evidence="1">
    <location>
        <begin position="568"/>
        <end position="609"/>
    </location>
</feature>
<dbReference type="SUPFAM" id="SSF90257">
    <property type="entry name" value="Myosin rod fragments"/>
    <property type="match status" value="1"/>
</dbReference>
<organism evidence="3 4">
    <name type="scientific">Heterodera schachtii</name>
    <name type="common">Sugarbeet cyst nematode worm</name>
    <name type="synonym">Tylenchus schachtii</name>
    <dbReference type="NCBI Taxonomy" id="97005"/>
    <lineage>
        <taxon>Eukaryota</taxon>
        <taxon>Metazoa</taxon>
        <taxon>Ecdysozoa</taxon>
        <taxon>Nematoda</taxon>
        <taxon>Chromadorea</taxon>
        <taxon>Rhabditida</taxon>
        <taxon>Tylenchina</taxon>
        <taxon>Tylenchomorpha</taxon>
        <taxon>Tylenchoidea</taxon>
        <taxon>Heteroderidae</taxon>
        <taxon>Heteroderinae</taxon>
        <taxon>Heterodera</taxon>
    </lineage>
</organism>